<dbReference type="EMBL" id="JBBMRA010000010">
    <property type="protein sequence ID" value="MEM5536969.1"/>
    <property type="molecule type" value="Genomic_DNA"/>
</dbReference>
<comment type="caution">
    <text evidence="5">The sequence shown here is derived from an EMBL/GenBank/DDBJ whole genome shotgun (WGS) entry which is preliminary data.</text>
</comment>
<evidence type="ECO:0000313" key="5">
    <source>
        <dbReference type="EMBL" id="MEM5536969.1"/>
    </source>
</evidence>
<name>A0ABU9TTD0_9GAMM</name>
<keyword evidence="6" id="KW-1185">Reference proteome</keyword>
<dbReference type="Proteomes" id="UP001449225">
    <property type="component" value="Unassembled WGS sequence"/>
</dbReference>
<dbReference type="CDD" id="cd06124">
    <property type="entry name" value="cupin_NimR-like_N"/>
    <property type="match status" value="1"/>
</dbReference>
<dbReference type="InterPro" id="IPR014710">
    <property type="entry name" value="RmlC-like_jellyroll"/>
</dbReference>
<dbReference type="InterPro" id="IPR009057">
    <property type="entry name" value="Homeodomain-like_sf"/>
</dbReference>
<keyword evidence="2" id="KW-0238">DNA-binding</keyword>
<dbReference type="InterPro" id="IPR003313">
    <property type="entry name" value="AraC-bd"/>
</dbReference>
<dbReference type="Gene3D" id="2.60.120.10">
    <property type="entry name" value="Jelly Rolls"/>
    <property type="match status" value="1"/>
</dbReference>
<gene>
    <name evidence="5" type="ORF">WNY58_11255</name>
</gene>
<feature type="domain" description="HTH araC/xylS-type" evidence="4">
    <location>
        <begin position="162"/>
        <end position="262"/>
    </location>
</feature>
<evidence type="ECO:0000256" key="3">
    <source>
        <dbReference type="ARBA" id="ARBA00023163"/>
    </source>
</evidence>
<protein>
    <submittedName>
        <fullName evidence="5">Helix-turn-helix transcriptional regulator</fullName>
    </submittedName>
</protein>
<dbReference type="RefSeq" id="WP_342854564.1">
    <property type="nucleotide sequence ID" value="NZ_JBBMRA010000010.1"/>
</dbReference>
<evidence type="ECO:0000313" key="6">
    <source>
        <dbReference type="Proteomes" id="UP001449225"/>
    </source>
</evidence>
<dbReference type="PROSITE" id="PS01124">
    <property type="entry name" value="HTH_ARAC_FAMILY_2"/>
    <property type="match status" value="1"/>
</dbReference>
<dbReference type="InterPro" id="IPR018060">
    <property type="entry name" value="HTH_AraC"/>
</dbReference>
<dbReference type="PANTHER" id="PTHR11019">
    <property type="entry name" value="HTH-TYPE TRANSCRIPTIONAL REGULATOR NIMR"/>
    <property type="match status" value="1"/>
</dbReference>
<evidence type="ECO:0000256" key="1">
    <source>
        <dbReference type="ARBA" id="ARBA00023015"/>
    </source>
</evidence>
<accession>A0ABU9TTD0</accession>
<dbReference type="Pfam" id="PF02311">
    <property type="entry name" value="AraC_binding"/>
    <property type="match status" value="1"/>
</dbReference>
<dbReference type="SMART" id="SM00342">
    <property type="entry name" value="HTH_ARAC"/>
    <property type="match status" value="1"/>
</dbReference>
<proteinExistence type="predicted"/>
<dbReference type="Gene3D" id="1.10.10.60">
    <property type="entry name" value="Homeodomain-like"/>
    <property type="match status" value="1"/>
</dbReference>
<reference evidence="5 6" key="1">
    <citation type="submission" date="2024-03" db="EMBL/GenBank/DDBJ databases">
        <title>Community enrichment and isolation of bacterial strains for fucoidan degradation.</title>
        <authorList>
            <person name="Sichert A."/>
        </authorList>
    </citation>
    <scope>NUCLEOTIDE SEQUENCE [LARGE SCALE GENOMIC DNA]</scope>
    <source>
        <strain evidence="5 6">AS76</strain>
    </source>
</reference>
<organism evidence="5 6">
    <name type="scientific">Neptuniibacter pectenicola</name>
    <dbReference type="NCBI Taxonomy" id="1806669"/>
    <lineage>
        <taxon>Bacteria</taxon>
        <taxon>Pseudomonadati</taxon>
        <taxon>Pseudomonadota</taxon>
        <taxon>Gammaproteobacteria</taxon>
        <taxon>Oceanospirillales</taxon>
        <taxon>Oceanospirillaceae</taxon>
        <taxon>Neptuniibacter</taxon>
    </lineage>
</organism>
<dbReference type="SUPFAM" id="SSF51182">
    <property type="entry name" value="RmlC-like cupins"/>
    <property type="match status" value="1"/>
</dbReference>
<evidence type="ECO:0000259" key="4">
    <source>
        <dbReference type="PROSITE" id="PS01124"/>
    </source>
</evidence>
<dbReference type="Pfam" id="PF12833">
    <property type="entry name" value="HTH_18"/>
    <property type="match status" value="1"/>
</dbReference>
<dbReference type="InterPro" id="IPR011051">
    <property type="entry name" value="RmlC_Cupin_sf"/>
</dbReference>
<sequence length="269" mass="29580">MNASAQIRQPSDIGQQIDPQRPIVGLRGRLAANVDMEPHQHPRGQLAYASEGIIRVYTAAGSWVIPPTQAVWIPGNIEHRTTAEVQAELRHLFVDPAYLSSLSDQCSVVDVSPLLRELILKVADFGTDYQPNSPASRVCGVILDELQALKPSLLHLPGAMDRRLQRVMKAMIESPNAEMSLSDLADKVGASERTVGRLFSKETGMTFQQWRKQLVLQEAVGRIGKGEAVIDVGLALGYRSPSAFVAMFRKSLGKPPGQYFNETRLRGDL</sequence>
<keyword evidence="1" id="KW-0805">Transcription regulation</keyword>
<evidence type="ECO:0000256" key="2">
    <source>
        <dbReference type="ARBA" id="ARBA00023125"/>
    </source>
</evidence>
<keyword evidence="3" id="KW-0804">Transcription</keyword>
<dbReference type="SUPFAM" id="SSF46689">
    <property type="entry name" value="Homeodomain-like"/>
    <property type="match status" value="1"/>
</dbReference>
<dbReference type="PANTHER" id="PTHR11019:SF159">
    <property type="entry name" value="TRANSCRIPTIONAL REGULATOR-RELATED"/>
    <property type="match status" value="1"/>
</dbReference>